<dbReference type="EMBL" id="KZ819191">
    <property type="protein sequence ID" value="PWZ00895.1"/>
    <property type="molecule type" value="Genomic_DNA"/>
</dbReference>
<evidence type="ECO:0000313" key="2">
    <source>
        <dbReference type="Proteomes" id="UP000246740"/>
    </source>
</evidence>
<proteinExistence type="predicted"/>
<organism evidence="1 2">
    <name type="scientific">Testicularia cyperi</name>
    <dbReference type="NCBI Taxonomy" id="1882483"/>
    <lineage>
        <taxon>Eukaryota</taxon>
        <taxon>Fungi</taxon>
        <taxon>Dikarya</taxon>
        <taxon>Basidiomycota</taxon>
        <taxon>Ustilaginomycotina</taxon>
        <taxon>Ustilaginomycetes</taxon>
        <taxon>Ustilaginales</taxon>
        <taxon>Anthracoideaceae</taxon>
        <taxon>Testicularia</taxon>
    </lineage>
</organism>
<sequence length="174" mass="18303">MAGGVTSAAGKREEVGIFGALLGRLASTGESRLEVALHLAAFQPPRLSGRQPDGPPVTSAWHRIDGAPSCDPASRAWRLDAAGLLILRCLGFFCLCQCITNTFRQGKKQAHKEGDTVGEKHELSVLIQALTLICKPTHSTSHQTKVGSGSAPATALCDFTAKRTSNGQTRAALA</sequence>
<keyword evidence="2" id="KW-1185">Reference proteome</keyword>
<dbReference type="Proteomes" id="UP000246740">
    <property type="component" value="Unassembled WGS sequence"/>
</dbReference>
<protein>
    <submittedName>
        <fullName evidence="1">Uncharacterized protein</fullName>
    </submittedName>
</protein>
<evidence type="ECO:0000313" key="1">
    <source>
        <dbReference type="EMBL" id="PWZ00895.1"/>
    </source>
</evidence>
<accession>A0A317XRG6</accession>
<gene>
    <name evidence="1" type="ORF">BCV70DRAFT_205532</name>
</gene>
<dbReference type="AlphaFoldDB" id="A0A317XRG6"/>
<name>A0A317XRG6_9BASI</name>
<dbReference type="InParanoid" id="A0A317XRG6"/>
<reference evidence="1 2" key="1">
    <citation type="journal article" date="2018" name="Mol. Biol. Evol.">
        <title>Broad Genomic Sampling Reveals a Smut Pathogenic Ancestry of the Fungal Clade Ustilaginomycotina.</title>
        <authorList>
            <person name="Kijpornyongpan T."/>
            <person name="Mondo S.J."/>
            <person name="Barry K."/>
            <person name="Sandor L."/>
            <person name="Lee J."/>
            <person name="Lipzen A."/>
            <person name="Pangilinan J."/>
            <person name="LaButti K."/>
            <person name="Hainaut M."/>
            <person name="Henrissat B."/>
            <person name="Grigoriev I.V."/>
            <person name="Spatafora J.W."/>
            <person name="Aime M.C."/>
        </authorList>
    </citation>
    <scope>NUCLEOTIDE SEQUENCE [LARGE SCALE GENOMIC DNA]</scope>
    <source>
        <strain evidence="1 2">MCA 3645</strain>
    </source>
</reference>